<dbReference type="PROSITE" id="PS50003">
    <property type="entry name" value="PH_DOMAIN"/>
    <property type="match status" value="1"/>
</dbReference>
<dbReference type="SUPFAM" id="SSF50729">
    <property type="entry name" value="PH domain-like"/>
    <property type="match status" value="1"/>
</dbReference>
<feature type="domain" description="PH" evidence="2">
    <location>
        <begin position="393"/>
        <end position="543"/>
    </location>
</feature>
<evidence type="ECO:0000313" key="3">
    <source>
        <dbReference type="EMBL" id="SPD22677.1"/>
    </source>
</evidence>
<dbReference type="SMART" id="SM00233">
    <property type="entry name" value="PH"/>
    <property type="match status" value="1"/>
</dbReference>
<dbReference type="InterPro" id="IPR001849">
    <property type="entry name" value="PH_domain"/>
</dbReference>
<evidence type="ECO:0000256" key="1">
    <source>
        <dbReference type="SAM" id="MobiDB-lite"/>
    </source>
</evidence>
<feature type="region of interest" description="Disordered" evidence="1">
    <location>
        <begin position="551"/>
        <end position="571"/>
    </location>
</feature>
<dbReference type="Gene3D" id="2.30.29.30">
    <property type="entry name" value="Pleckstrin-homology domain (PH domain)/Phosphotyrosine-binding domain (PTB)"/>
    <property type="match status" value="1"/>
</dbReference>
<proteinExistence type="predicted"/>
<reference evidence="3" key="1">
    <citation type="submission" date="2018-02" db="EMBL/GenBank/DDBJ databases">
        <authorList>
            <person name="Cohen D.B."/>
            <person name="Kent A.D."/>
        </authorList>
    </citation>
    <scope>NUCLEOTIDE SEQUENCE</scope>
</reference>
<gene>
    <name evidence="3" type="ORF">FSB_LOCUS50559</name>
</gene>
<dbReference type="PANTHER" id="PTHR45523:SF3">
    <property type="entry name" value="VACUOLAR PROTEIN SORTING-ASSOCIATED PROTEIN 13A"/>
    <property type="match status" value="1"/>
</dbReference>
<organism evidence="3">
    <name type="scientific">Fagus sylvatica</name>
    <name type="common">Beechnut</name>
    <dbReference type="NCBI Taxonomy" id="28930"/>
    <lineage>
        <taxon>Eukaryota</taxon>
        <taxon>Viridiplantae</taxon>
        <taxon>Streptophyta</taxon>
        <taxon>Embryophyta</taxon>
        <taxon>Tracheophyta</taxon>
        <taxon>Spermatophyta</taxon>
        <taxon>Magnoliopsida</taxon>
        <taxon>eudicotyledons</taxon>
        <taxon>Gunneridae</taxon>
        <taxon>Pentapetalae</taxon>
        <taxon>rosids</taxon>
        <taxon>fabids</taxon>
        <taxon>Fagales</taxon>
        <taxon>Fagaceae</taxon>
        <taxon>Fagus</taxon>
    </lineage>
</organism>
<evidence type="ECO:0000259" key="2">
    <source>
        <dbReference type="PROSITE" id="PS50003"/>
    </source>
</evidence>
<name>A0A2N9I9N9_FAGSY</name>
<sequence length="1510" mass="170186">MLAHKFVEQSVESDPNLKKQKAKKSWWSFGWNGQPNKDEAESFKFSEEDWEQLNKIIGYKEGEEGQSFIINDKVDTLHTFLEVHMKHNASKLLDEALNCLAELSCEGLDCSIKLYPETKVFDMKLGSYQLSSPNGLLAKSATAYDSLVGVFCYKPFNSKVDWSMVAKASPCYMTYLKDSIDQIIQFFESNTAVSQTVALETAAAVQMTIDGVRRTAQQQVNRALKDHARFLLDLDIAAPKITIPTDFCPDNSHPTKLLLDLGNLLIRTQDDYEGGSPEELNMYLQFDLVLSDVSAFLVDGDYHWIQNPSNKNAVSTNISGVSFLPVIDKCGVILKLQQIRLESPSYPSTRLAVRLPSLGFHFSPARYHRLMQVVKIFQGKDSEDSDFLRPWNQADFEGWLSLLTWKGVGNREAVWQRRYFCLVGPFLYVLESPVSKSYKQYISVVAAVASCCEDARKGCHLQHSCLVVAMVASVVALVVVFLRGKQIYQVPPEFVGDAEHVLAVCNAARANSKVVEDVNALILRCESDDSRKSWQSLLQGAIYRASGTAPISSLSESSSDPEDSEAEPSDNHDIIDVNIERLFVTGVLDELKVCFSYSHQQSQSFMNVLLAEESCLFEFRAIGGQVELSIIENDMFIGTVLKSLEVEDLVCGNRVSRPCYLARSFIRSAAAHSSFNDAGNQNIDSSDVTSSEGDDKFYEAPENLVDSVDYPMQSPKNESEYLNLPRSDILSLKPPSFNRIAGLLPTDALQTRKQEIELTDTLDSFVKAQIIIHDQNSPRYNNTDNQVKVTLATLSFFCRRRTIVAIMEFVNAINIKDERCESFSDSSSAAIMKQDVSREDVVDDQHSTTIDEPLLKDETKLASLSQDNFLMDIKVFPSSFSIKAALGNLRISDDSLPSSHIRGGLGIKKLLLFNKALLGKWLWHYVHEDMALWRWVIEFTYVFNGQCWCTSEVKGTYGVGLSKYIRSGWDSFTQFIRYDVGDGPKVQFWHDLWHGETHLKERYPNLCLIARQSEATVADYVECKHERLSWIPVFNRAVQDWKVNYVAKLLKDLSETKIRNNIPTCFFLHEIGELQWLIMWNKELLPCVAGVGKVFLWKRIWRVRALPWVAFFSWCLALEQILTADNLRKRAVVIVEWCFMFDTGIKYGYPKLTWNNKEWLGADDEDYKGYEYSLFGNLSEVRIVYLNRFVQEVVSYFMGLVPNNSKPVVKLMDQVTNSEKWFTTSEIEGSPAVKFDLSLTKPIILMPRRTDSLDYLKLDIVHITVQNTFQWYCGHKSEMNAVHLEILTVQVEDINLNVGTGTELGESIIQDVKGVSVVIRRSLRDLLHQIPSAELAIKIEELKAALSSGEYQIITECALTNISETPRVVPPLKHDPQTSIVDAAETVVPPEMVGVVSETANGESWILIKASVVINLVELSLYTGSARDASLAIVQQLQDSQLCSTIAAEIHSFAPPSSPRIHSFAPPQLEEEALSVEEDDNNDAFVSQLRSTIAAEIRKNSHITNPKAPP</sequence>
<dbReference type="EMBL" id="OIVN01005479">
    <property type="protein sequence ID" value="SPD22677.1"/>
    <property type="molecule type" value="Genomic_DNA"/>
</dbReference>
<dbReference type="InterPro" id="IPR011993">
    <property type="entry name" value="PH-like_dom_sf"/>
</dbReference>
<feature type="compositionally biased region" description="Acidic residues" evidence="1">
    <location>
        <begin position="559"/>
        <end position="568"/>
    </location>
</feature>
<accession>A0A2N9I9N9</accession>
<protein>
    <recommendedName>
        <fullName evidence="2">PH domain-containing protein</fullName>
    </recommendedName>
</protein>
<dbReference type="PANTHER" id="PTHR45523">
    <property type="entry name" value="TETRATRICOPEPTIDE REPEAT (TPR)-CONTAINING PROTEIN-RELATED"/>
    <property type="match status" value="1"/>
</dbReference>